<reference evidence="2 3" key="1">
    <citation type="submission" date="2018-06" db="EMBL/GenBank/DDBJ databases">
        <title>Thermoflavimicrobium daqus sp. nov., a thermophilic microbe isolated from Moutai-flavour Daqu.</title>
        <authorList>
            <person name="Wang X."/>
            <person name="Zhou H."/>
        </authorList>
    </citation>
    <scope>NUCLEOTIDE SEQUENCE [LARGE SCALE GENOMIC DNA]</scope>
    <source>
        <strain evidence="2 3">FBKL4.011</strain>
    </source>
</reference>
<feature type="transmembrane region" description="Helical" evidence="1">
    <location>
        <begin position="6"/>
        <end position="25"/>
    </location>
</feature>
<dbReference type="OrthoDB" id="2990167at2"/>
<protein>
    <recommendedName>
        <fullName evidence="4">DUF3679 domain-containing protein</fullName>
    </recommendedName>
</protein>
<evidence type="ECO:0000313" key="2">
    <source>
        <dbReference type="EMBL" id="RAL25839.1"/>
    </source>
</evidence>
<dbReference type="EMBL" id="QJKK01000003">
    <property type="protein sequence ID" value="RAL25839.1"/>
    <property type="molecule type" value="Genomic_DNA"/>
</dbReference>
<proteinExistence type="predicted"/>
<dbReference type="Pfam" id="PF12438">
    <property type="entry name" value="DUF3679"/>
    <property type="match status" value="1"/>
</dbReference>
<keyword evidence="1" id="KW-1133">Transmembrane helix</keyword>
<dbReference type="AlphaFoldDB" id="A0A364K6A5"/>
<evidence type="ECO:0008006" key="4">
    <source>
        <dbReference type="Google" id="ProtNLM"/>
    </source>
</evidence>
<evidence type="ECO:0000313" key="3">
    <source>
        <dbReference type="Proteomes" id="UP000251213"/>
    </source>
</evidence>
<dbReference type="InterPro" id="IPR020534">
    <property type="entry name" value="Uncharacterised_YqxA"/>
</dbReference>
<sequence length="118" mass="12887">MSWSFKVGIVITFFILGVVLGINVAEKNMQKMRGVEGAPRAIQVTPVNGKVEIAVLGEVLQTTNPIKQVESKPKKVDTIRQVSTEKQSWLSQIGDGISSGLKVTTRFIMDVFLGSILN</sequence>
<comment type="caution">
    <text evidence="2">The sequence shown here is derived from an EMBL/GenBank/DDBJ whole genome shotgun (WGS) entry which is preliminary data.</text>
</comment>
<keyword evidence="3" id="KW-1185">Reference proteome</keyword>
<keyword evidence="1" id="KW-0472">Membrane</keyword>
<dbReference type="RefSeq" id="WP_113658453.1">
    <property type="nucleotide sequence ID" value="NZ_KZ845665.1"/>
</dbReference>
<gene>
    <name evidence="2" type="ORF">DL897_07115</name>
</gene>
<name>A0A364K6A5_9BACL</name>
<evidence type="ECO:0000256" key="1">
    <source>
        <dbReference type="SAM" id="Phobius"/>
    </source>
</evidence>
<accession>A0A364K6A5</accession>
<dbReference type="Proteomes" id="UP000251213">
    <property type="component" value="Unassembled WGS sequence"/>
</dbReference>
<reference evidence="2 3" key="2">
    <citation type="submission" date="2018-06" db="EMBL/GenBank/DDBJ databases">
        <authorList>
            <person name="Zhirakovskaya E."/>
        </authorList>
    </citation>
    <scope>NUCLEOTIDE SEQUENCE [LARGE SCALE GENOMIC DNA]</scope>
    <source>
        <strain evidence="2 3">FBKL4.011</strain>
    </source>
</reference>
<keyword evidence="1" id="KW-0812">Transmembrane</keyword>
<organism evidence="2 3">
    <name type="scientific">Thermoflavimicrobium daqui</name>
    <dbReference type="NCBI Taxonomy" id="2137476"/>
    <lineage>
        <taxon>Bacteria</taxon>
        <taxon>Bacillati</taxon>
        <taxon>Bacillota</taxon>
        <taxon>Bacilli</taxon>
        <taxon>Bacillales</taxon>
        <taxon>Thermoactinomycetaceae</taxon>
        <taxon>Thermoflavimicrobium</taxon>
    </lineage>
</organism>